<dbReference type="SUPFAM" id="SSF54060">
    <property type="entry name" value="His-Me finger endonucleases"/>
    <property type="match status" value="1"/>
</dbReference>
<feature type="signal peptide" evidence="2">
    <location>
        <begin position="1"/>
        <end position="23"/>
    </location>
</feature>
<dbReference type="SMART" id="SM00477">
    <property type="entry name" value="NUC"/>
    <property type="match status" value="1"/>
</dbReference>
<keyword evidence="2" id="KW-0732">Signal</keyword>
<dbReference type="InterPro" id="IPR020821">
    <property type="entry name" value="ENPP1-3/EXOG-like_nuc-like"/>
</dbReference>
<accession>A0A8C9WWC1</accession>
<dbReference type="Gene3D" id="3.40.570.10">
    <property type="entry name" value="Extracellular Endonuclease, subunit A"/>
    <property type="match status" value="1"/>
</dbReference>
<dbReference type="AlphaFoldDB" id="A0A8C9WWC1"/>
<feature type="chain" id="PRO_5034838596" description="Endonuclease domain-containing 1 protein-like" evidence="2">
    <location>
        <begin position="24"/>
        <end position="367"/>
    </location>
</feature>
<evidence type="ECO:0000259" key="4">
    <source>
        <dbReference type="SMART" id="SM00892"/>
    </source>
</evidence>
<dbReference type="InterPro" id="IPR044929">
    <property type="entry name" value="DNA/RNA_non-sp_Endonuclease_sf"/>
</dbReference>
<evidence type="ECO:0000313" key="6">
    <source>
        <dbReference type="Proteomes" id="UP000694568"/>
    </source>
</evidence>
<dbReference type="GO" id="GO:0046872">
    <property type="term" value="F:metal ion binding"/>
    <property type="evidence" value="ECO:0007669"/>
    <property type="project" value="InterPro"/>
</dbReference>
<dbReference type="Proteomes" id="UP000694568">
    <property type="component" value="Unplaced"/>
</dbReference>
<organism evidence="5 6">
    <name type="scientific">Sander lucioperca</name>
    <name type="common">Pike-perch</name>
    <name type="synonym">Perca lucioperca</name>
    <dbReference type="NCBI Taxonomy" id="283035"/>
    <lineage>
        <taxon>Eukaryota</taxon>
        <taxon>Metazoa</taxon>
        <taxon>Chordata</taxon>
        <taxon>Craniata</taxon>
        <taxon>Vertebrata</taxon>
        <taxon>Euteleostomi</taxon>
        <taxon>Actinopterygii</taxon>
        <taxon>Neopterygii</taxon>
        <taxon>Teleostei</taxon>
        <taxon>Neoteleostei</taxon>
        <taxon>Acanthomorphata</taxon>
        <taxon>Eupercaria</taxon>
        <taxon>Perciformes</taxon>
        <taxon>Percoidei</taxon>
        <taxon>Percidae</taxon>
        <taxon>Luciopercinae</taxon>
        <taxon>Sander</taxon>
    </lineage>
</organism>
<dbReference type="InterPro" id="IPR039015">
    <property type="entry name" value="ENDOD1"/>
</dbReference>
<evidence type="ECO:0000256" key="2">
    <source>
        <dbReference type="SAM" id="SignalP"/>
    </source>
</evidence>
<dbReference type="Pfam" id="PF01223">
    <property type="entry name" value="Endonuclease_NS"/>
    <property type="match status" value="1"/>
</dbReference>
<evidence type="ECO:0000259" key="3">
    <source>
        <dbReference type="SMART" id="SM00477"/>
    </source>
</evidence>
<evidence type="ECO:0000256" key="1">
    <source>
        <dbReference type="SAM" id="MobiDB-lite"/>
    </source>
</evidence>
<dbReference type="PANTHER" id="PTHR21472:SF15">
    <property type="entry name" value="ENDONUCLEASE DOMAIN-CONTAINING 1 PROTEIN-RELATED"/>
    <property type="match status" value="1"/>
</dbReference>
<dbReference type="SMART" id="SM00892">
    <property type="entry name" value="Endonuclease_NS"/>
    <property type="match status" value="1"/>
</dbReference>
<sequence>MCCLLLPLAALLLLLLTIVPTVTEVVLSMSDCKGFLLDETPPNVPGILERGRILDQNRYKPICQTFNNRRSFVTLYDTTNRIPVFSAYKYRGSQVNFKLQTLCKQLQAVYDDYTNRINQTFDKGHLFPSSYALTENDKQSTFTLTNIVPQEPTFNQGSWARMEICIKCVLEKYCSNSNRVKEGFLVTGAHPGQNKMNNKVNIPSKLWSAFCCYSQSEGWLASAHWGENIPETGVKHLWTKTLADLQNELGTNFTVFPGTECPLNTTVIHLYPNLKKNCECPPTISTTSTSPISTTSLATTTPSPTTTTIQSSRRIWLRRRGWARHCRQFLSNHSASCLQCSSNISPSSFEHLEFLCHYCCSISWSAT</sequence>
<dbReference type="PANTHER" id="PTHR21472">
    <property type="entry name" value="ENDONUCLEASE DOMAIN-CONTAINING 1 PROTEIN ENDOD1"/>
    <property type="match status" value="1"/>
</dbReference>
<keyword evidence="6" id="KW-1185">Reference proteome</keyword>
<dbReference type="InterPro" id="IPR044925">
    <property type="entry name" value="His-Me_finger_sf"/>
</dbReference>
<feature type="domain" description="ENPP1-3/EXOG-like endonuclease/phosphodiesterase" evidence="3">
    <location>
        <begin position="69"/>
        <end position="262"/>
    </location>
</feature>
<reference evidence="5" key="2">
    <citation type="submission" date="2025-09" db="UniProtKB">
        <authorList>
            <consortium name="Ensembl"/>
        </authorList>
    </citation>
    <scope>IDENTIFICATION</scope>
</reference>
<feature type="domain" description="DNA/RNA non-specific endonuclease/pyrophosphatase/phosphodiesterase" evidence="4">
    <location>
        <begin position="68"/>
        <end position="277"/>
    </location>
</feature>
<protein>
    <recommendedName>
        <fullName evidence="7">Endonuclease domain-containing 1 protein-like</fullName>
    </recommendedName>
</protein>
<evidence type="ECO:0000313" key="5">
    <source>
        <dbReference type="Ensembl" id="ENSSLUP00000001275.1"/>
    </source>
</evidence>
<reference evidence="5" key="1">
    <citation type="submission" date="2025-08" db="UniProtKB">
        <authorList>
            <consortium name="Ensembl"/>
        </authorList>
    </citation>
    <scope>IDENTIFICATION</scope>
</reference>
<dbReference type="Ensembl" id="ENSSLUT00000001350.1">
    <property type="protein sequence ID" value="ENSSLUP00000001275.1"/>
    <property type="gene ID" value="ENSSLUG00000000655.1"/>
</dbReference>
<proteinExistence type="predicted"/>
<dbReference type="GO" id="GO:0016787">
    <property type="term" value="F:hydrolase activity"/>
    <property type="evidence" value="ECO:0007669"/>
    <property type="project" value="InterPro"/>
</dbReference>
<dbReference type="GO" id="GO:0003676">
    <property type="term" value="F:nucleic acid binding"/>
    <property type="evidence" value="ECO:0007669"/>
    <property type="project" value="InterPro"/>
</dbReference>
<name>A0A8C9WWC1_SANLU</name>
<evidence type="ECO:0008006" key="7">
    <source>
        <dbReference type="Google" id="ProtNLM"/>
    </source>
</evidence>
<feature type="region of interest" description="Disordered" evidence="1">
    <location>
        <begin position="285"/>
        <end position="307"/>
    </location>
</feature>
<dbReference type="InterPro" id="IPR001604">
    <property type="entry name" value="Endo_G_ENPP1-like_dom"/>
</dbReference>
<dbReference type="GeneTree" id="ENSGT01030000234592"/>